<dbReference type="EMBL" id="AFYH01070981">
    <property type="status" value="NOT_ANNOTATED_CDS"/>
    <property type="molecule type" value="Genomic_DNA"/>
</dbReference>
<dbReference type="Pfam" id="PF23221">
    <property type="entry name" value="HEAT_MROH2B_1st"/>
    <property type="match status" value="1"/>
</dbReference>
<dbReference type="EMBL" id="AFYH01070979">
    <property type="status" value="NOT_ANNOTATED_CDS"/>
    <property type="molecule type" value="Genomic_DNA"/>
</dbReference>
<protein>
    <recommendedName>
        <fullName evidence="9">Maestro heat like repeat family member 1</fullName>
    </recommendedName>
</protein>
<keyword evidence="1" id="KW-0677">Repeat</keyword>
<dbReference type="InterPro" id="IPR016024">
    <property type="entry name" value="ARM-type_fold"/>
</dbReference>
<dbReference type="eggNOG" id="KOG2032">
    <property type="taxonomic scope" value="Eukaryota"/>
</dbReference>
<dbReference type="HOGENOM" id="CLU_003168_0_1_1"/>
<evidence type="ECO:0008006" key="9">
    <source>
        <dbReference type="Google" id="ProtNLM"/>
    </source>
</evidence>
<keyword evidence="8" id="KW-1185">Reference proteome</keyword>
<dbReference type="InterPro" id="IPR045206">
    <property type="entry name" value="Maestro_heat-like_prot"/>
</dbReference>
<dbReference type="STRING" id="7897.ENSLACP00000012651"/>
<evidence type="ECO:0000313" key="7">
    <source>
        <dbReference type="Ensembl" id="ENSLACP00000012651.1"/>
    </source>
</evidence>
<evidence type="ECO:0000313" key="8">
    <source>
        <dbReference type="Proteomes" id="UP000008672"/>
    </source>
</evidence>
<organism evidence="7 8">
    <name type="scientific">Latimeria chalumnae</name>
    <name type="common">Coelacanth</name>
    <dbReference type="NCBI Taxonomy" id="7897"/>
    <lineage>
        <taxon>Eukaryota</taxon>
        <taxon>Metazoa</taxon>
        <taxon>Chordata</taxon>
        <taxon>Craniata</taxon>
        <taxon>Vertebrata</taxon>
        <taxon>Euteleostomi</taxon>
        <taxon>Coelacanthiformes</taxon>
        <taxon>Coelacanthidae</taxon>
        <taxon>Latimeria</taxon>
    </lineage>
</organism>
<dbReference type="InterPro" id="IPR021133">
    <property type="entry name" value="HEAT_type_2"/>
</dbReference>
<dbReference type="Proteomes" id="UP000008672">
    <property type="component" value="Unassembled WGS sequence"/>
</dbReference>
<dbReference type="EMBL" id="AFYH01070980">
    <property type="status" value="NOT_ANNOTATED_CDS"/>
    <property type="molecule type" value="Genomic_DNA"/>
</dbReference>
<dbReference type="Pfam" id="PF23210">
    <property type="entry name" value="HEAT_Maestro_2"/>
    <property type="match status" value="1"/>
</dbReference>
<reference evidence="7" key="2">
    <citation type="submission" date="2025-08" db="UniProtKB">
        <authorList>
            <consortium name="Ensembl"/>
        </authorList>
    </citation>
    <scope>IDENTIFICATION</scope>
</reference>
<name>H3ASN0_LATCH</name>
<dbReference type="Gene3D" id="1.25.10.10">
    <property type="entry name" value="Leucine-rich Repeat Variant"/>
    <property type="match status" value="2"/>
</dbReference>
<evidence type="ECO:0000259" key="4">
    <source>
        <dbReference type="Pfam" id="PF23210"/>
    </source>
</evidence>
<evidence type="ECO:0000259" key="6">
    <source>
        <dbReference type="Pfam" id="PF23227"/>
    </source>
</evidence>
<dbReference type="Ensembl" id="ENSLACT00000012745.1">
    <property type="protein sequence ID" value="ENSLACP00000012651.1"/>
    <property type="gene ID" value="ENSLACG00000011145.1"/>
</dbReference>
<dbReference type="Pfam" id="PF23227">
    <property type="entry name" value="HEAT_MROH2B_C"/>
    <property type="match status" value="1"/>
</dbReference>
<evidence type="ECO:0000256" key="1">
    <source>
        <dbReference type="ARBA" id="ARBA00022737"/>
    </source>
</evidence>
<evidence type="ECO:0000256" key="2">
    <source>
        <dbReference type="PROSITE-ProRule" id="PRU00103"/>
    </source>
</evidence>
<reference evidence="7" key="3">
    <citation type="submission" date="2025-09" db="UniProtKB">
        <authorList>
            <consortium name="Ensembl"/>
        </authorList>
    </citation>
    <scope>IDENTIFICATION</scope>
</reference>
<dbReference type="InterPro" id="IPR048465">
    <property type="entry name" value="Maestro-like_HEAT"/>
</dbReference>
<proteinExistence type="predicted"/>
<feature type="domain" description="Maestro/Maestro-like HEAT-repeats" evidence="6">
    <location>
        <begin position="1307"/>
        <end position="1534"/>
    </location>
</feature>
<dbReference type="EMBL" id="AFYH01070978">
    <property type="status" value="NOT_ANNOTATED_CDS"/>
    <property type="molecule type" value="Genomic_DNA"/>
</dbReference>
<dbReference type="SUPFAM" id="SSF48371">
    <property type="entry name" value="ARM repeat"/>
    <property type="match status" value="3"/>
</dbReference>
<dbReference type="GeneTree" id="ENSGT00940000156930"/>
<dbReference type="Pfam" id="PF21047">
    <property type="entry name" value="HEAT_Maestro"/>
    <property type="match status" value="1"/>
</dbReference>
<feature type="domain" description="MROH2B-like N-terminal HEAT-repeats" evidence="5">
    <location>
        <begin position="2"/>
        <end position="187"/>
    </location>
</feature>
<evidence type="ECO:0000259" key="3">
    <source>
        <dbReference type="Pfam" id="PF21047"/>
    </source>
</evidence>
<accession>H3ASN0</accession>
<evidence type="ECO:0000259" key="5">
    <source>
        <dbReference type="Pfam" id="PF23221"/>
    </source>
</evidence>
<dbReference type="InterPro" id="IPR056282">
    <property type="entry name" value="MROH2B-like_N_HEAT"/>
</dbReference>
<feature type="repeat" description="HEAT" evidence="2">
    <location>
        <begin position="160"/>
        <end position="199"/>
    </location>
</feature>
<feature type="domain" description="MROH2B-like HEAT-repeats" evidence="4">
    <location>
        <begin position="372"/>
        <end position="855"/>
    </location>
</feature>
<sequence length="1534" mass="173475">RGAVLKMVETAVRHNLDQLQKGFAEATIIMAVQELTTCKQYLVQWPLLTKTREKLEKMGEKWINPVSKENVTRETGILPHFFFFFVIFLSRGHIVVPYMKQILDAVTPSLKLEISGNLKPVFCQALYQISESIRDYLENPENGTDCTISKECFYKELSMIFDVMATYWLNDSDAKVRMAAAEVLGSMAHLVPQEMLTEQLPRVIPNVSLRHFLSRILINLISSDLKQPLSPILNRFLYQRVCYILDCNTIVIYVESAPLQLLVIALCMISIKLIAFFSPTLSSQIKASAQENVGSLQALCANITHIFTATPWAQPPVQSWIIGRVSDVSNRTYALSRYLSWVICAEPMLSHATFPGSYVQNLRSLTLPFPGQQSAMCRTYALSRCLSRVTHTHTHTHTRTVSGGGDYCISKCVQEACLSQQMLWSHLLKFVPLVKFSNALAPICRCLIFLEEKVTQEGADPFDSYKNSGSYSQLVIYLFVVSFEPFERNQQGVQALHLLQVVGPIIHLAVCPIWNEQIPLFLTHLKSNSHTITSSFLWHKGLIAFLISETLEAIGDDDWTYKFCTEISKQHLYYNELSQEKGFLCQCFGAALQWCKNSELVQEQLQELLMDMGTDLQEESVREGLAKAVGICASNNLDIVLAALEDFGNTNLLRYSVDVLTQKQSEDEMPILKQTPESEKNYMRSVMILSYGYVMLNTPMHCVHSQLNSILIPQITAYFDTTQIGVRIQDKTLKLSLLKCVGLIAQGIDNVTTRQDFNFSKKKELLTYLMACIKKEPAADILSTRIRSEALVACSHLVKLAPALNEPEKKKLISICMIRSFLNNPSFVAIIFYHFLKQYRETLRHLEDLFNNILSWDLTPAGLQTLLKLVMAWLHSKKSHEKYMVLSIMSSFLEFYLKKVNIETKTTVSNLGNLIGLLAPSCIDSAPEICQKAKDSIYSLLYMQLYHEVSNSEDFSSVTSEVAMNGPDSIVNHGGITFLYCLHVNTTICYHVPESQLMPLISSLFKVLKDGSELYAVAASFIISDVIEVRGAELKESVLDVLRSIYIHMQTVTLDSMKSALQDSLRSLTLYHPDPVMSSFLTYPLPFYSHVCDMWEALIQDESLTAIIVKTVMGKINQQSGTFVPVRLDTVPMAVIFQVICSFREILSSHTADKIVQEMYPVLFRTTLSGLSQTLGVFVCSIFNSTMSKAWLEADKYNQNTLEASKCGVETLKLMLLRGGSEKVVTIVERGGGWEMLEQKTKHADGVILLARAMVEYEFSQISGITEELLSHACNSNKWRRISVTAFFSELLAHQVVFKLNNWNSLVDHMFKVLEDSSGTVRRLALQGLGNASQGSPAKARSYVGEMLNAFLYGMEDADDPDSLIQLEALSSFSKTLPLVKQKDIHTSLTCFCVQIQVFFEDEKDPLRASAFRVFGELFRYQKGKSKMIMRERLQANIITLVFHLSDPCLEVAKACRFALWSSAKVIEPRSLQKLLVTELHENKRLDYDDFQVQFCEQLVQNLPMELVFYVSNITHFYYNKWPSIRAAAAKCMG</sequence>
<dbReference type="PANTHER" id="PTHR23120">
    <property type="entry name" value="MAESTRO-RELATED HEAT DOMAIN-CONTAINING"/>
    <property type="match status" value="1"/>
</dbReference>
<dbReference type="InterPro" id="IPR011989">
    <property type="entry name" value="ARM-like"/>
</dbReference>
<dbReference type="InParanoid" id="H3ASN0"/>
<feature type="domain" description="Maestro-like HEAT-repeats" evidence="3">
    <location>
        <begin position="880"/>
        <end position="1106"/>
    </location>
</feature>
<dbReference type="GO" id="GO:0005737">
    <property type="term" value="C:cytoplasm"/>
    <property type="evidence" value="ECO:0007669"/>
    <property type="project" value="TreeGrafter"/>
</dbReference>
<dbReference type="InterPro" id="IPR055406">
    <property type="entry name" value="HEAT_Maestro"/>
</dbReference>
<dbReference type="PANTHER" id="PTHR23120:SF0">
    <property type="entry name" value="MAESTRO HEAT-LIKE REPEAT FAMILY MEMBER 1"/>
    <property type="match status" value="1"/>
</dbReference>
<dbReference type="InterPro" id="IPR055408">
    <property type="entry name" value="HEAT_MROH2B-like"/>
</dbReference>
<dbReference type="PROSITE" id="PS50077">
    <property type="entry name" value="HEAT_REPEAT"/>
    <property type="match status" value="1"/>
</dbReference>
<reference evidence="8" key="1">
    <citation type="submission" date="2011-08" db="EMBL/GenBank/DDBJ databases">
        <title>The draft genome of Latimeria chalumnae.</title>
        <authorList>
            <person name="Di Palma F."/>
            <person name="Alfoldi J."/>
            <person name="Johnson J."/>
            <person name="Berlin A."/>
            <person name="Gnerre S."/>
            <person name="Jaffe D."/>
            <person name="MacCallum I."/>
            <person name="Young S."/>
            <person name="Walker B.J."/>
            <person name="Lander E."/>
            <person name="Lindblad-Toh K."/>
        </authorList>
    </citation>
    <scope>NUCLEOTIDE SEQUENCE [LARGE SCALE GENOMIC DNA]</scope>
    <source>
        <strain evidence="8">Wild caught</strain>
    </source>
</reference>